<reference evidence="1 2" key="1">
    <citation type="journal article" date="2016" name="Mol. Biol. Evol.">
        <title>Comparative Genomics of Early-Diverging Mushroom-Forming Fungi Provides Insights into the Origins of Lignocellulose Decay Capabilities.</title>
        <authorList>
            <person name="Nagy L.G."/>
            <person name="Riley R."/>
            <person name="Tritt A."/>
            <person name="Adam C."/>
            <person name="Daum C."/>
            <person name="Floudas D."/>
            <person name="Sun H."/>
            <person name="Yadav J.S."/>
            <person name="Pangilinan J."/>
            <person name="Larsson K.H."/>
            <person name="Matsuura K."/>
            <person name="Barry K."/>
            <person name="Labutti K."/>
            <person name="Kuo R."/>
            <person name="Ohm R.A."/>
            <person name="Bhattacharya S.S."/>
            <person name="Shirouzu T."/>
            <person name="Yoshinaga Y."/>
            <person name="Martin F.M."/>
            <person name="Grigoriev I.V."/>
            <person name="Hibbett D.S."/>
        </authorList>
    </citation>
    <scope>NUCLEOTIDE SEQUENCE [LARGE SCALE GENOMIC DNA]</scope>
    <source>
        <strain evidence="1 2">HHB9708</strain>
    </source>
</reference>
<accession>A0A164PAH8</accession>
<sequence>MGRAWYAHSYSQSLPSPNLEVSMSNVQERRKYREHPVIKEVNPRAHPPHLHPCRVVRAQPLRSNTFPDLRAVKRATSFHETCRPIYALFFELRATRDDEAEVPAGSVTREIAARIPIPRVQFRENRLKSYMFDVWRRDEGYQSRTALECVFTIKVLRVLGSTLEAESRTRWRSTFQQALDPEHGSRSFHLTLSQRLSSVGGFFFIHCVESVIARTKRHLLWYVRSRCLVTLRYGSCSRTERFVGAPNEVYNSRQLAMDNYPATISDDASDVVMVEAVDTSAAQHATLDLDMMDYEEEEARDVEMRDVHQEVEDVEMRGQDVTEDVDMVDMVDGDAVMRDTYEDTVEEVEDGHVCPESPSSILEYPPILTLRSSSLASRIQWRARSNHPSTV</sequence>
<evidence type="ECO:0000313" key="2">
    <source>
        <dbReference type="Proteomes" id="UP000076722"/>
    </source>
</evidence>
<organism evidence="1 2">
    <name type="scientific">Sistotremastrum niveocremeum HHB9708</name>
    <dbReference type="NCBI Taxonomy" id="1314777"/>
    <lineage>
        <taxon>Eukaryota</taxon>
        <taxon>Fungi</taxon>
        <taxon>Dikarya</taxon>
        <taxon>Basidiomycota</taxon>
        <taxon>Agaricomycotina</taxon>
        <taxon>Agaricomycetes</taxon>
        <taxon>Sistotremastrales</taxon>
        <taxon>Sistotremastraceae</taxon>
        <taxon>Sertulicium</taxon>
        <taxon>Sertulicium niveocremeum</taxon>
    </lineage>
</organism>
<keyword evidence="2" id="KW-1185">Reference proteome</keyword>
<dbReference type="Proteomes" id="UP000076722">
    <property type="component" value="Unassembled WGS sequence"/>
</dbReference>
<dbReference type="EMBL" id="KV419436">
    <property type="protein sequence ID" value="KZS88529.1"/>
    <property type="molecule type" value="Genomic_DNA"/>
</dbReference>
<dbReference type="AlphaFoldDB" id="A0A164PAH8"/>
<name>A0A164PAH8_9AGAM</name>
<evidence type="ECO:0000313" key="1">
    <source>
        <dbReference type="EMBL" id="KZS88529.1"/>
    </source>
</evidence>
<protein>
    <submittedName>
        <fullName evidence="1">Uncharacterized protein</fullName>
    </submittedName>
</protein>
<gene>
    <name evidence="1" type="ORF">SISNIDRAFT_490119</name>
</gene>
<proteinExistence type="predicted"/>